<feature type="transmembrane region" description="Helical" evidence="2">
    <location>
        <begin position="163"/>
        <end position="193"/>
    </location>
</feature>
<feature type="transmembrane region" description="Helical" evidence="2">
    <location>
        <begin position="25"/>
        <end position="43"/>
    </location>
</feature>
<dbReference type="RefSeq" id="WP_146567137.1">
    <property type="nucleotide sequence ID" value="NZ_SIHJ01000002.1"/>
</dbReference>
<feature type="compositionally biased region" description="Acidic residues" evidence="1">
    <location>
        <begin position="1"/>
        <end position="12"/>
    </location>
</feature>
<evidence type="ECO:0000313" key="3">
    <source>
        <dbReference type="EMBL" id="TWT34030.1"/>
    </source>
</evidence>
<comment type="caution">
    <text evidence="3">The sequence shown here is derived from an EMBL/GenBank/DDBJ whole genome shotgun (WGS) entry which is preliminary data.</text>
</comment>
<feature type="transmembrane region" description="Helical" evidence="2">
    <location>
        <begin position="127"/>
        <end position="151"/>
    </location>
</feature>
<feature type="transmembrane region" description="Helical" evidence="2">
    <location>
        <begin position="55"/>
        <end position="73"/>
    </location>
</feature>
<protein>
    <submittedName>
        <fullName evidence="3">Uncharacterized protein</fullName>
    </submittedName>
</protein>
<organism evidence="3 4">
    <name type="scientific">Posidoniimonas corsicana</name>
    <dbReference type="NCBI Taxonomy" id="1938618"/>
    <lineage>
        <taxon>Bacteria</taxon>
        <taxon>Pseudomonadati</taxon>
        <taxon>Planctomycetota</taxon>
        <taxon>Planctomycetia</taxon>
        <taxon>Pirellulales</taxon>
        <taxon>Lacipirellulaceae</taxon>
        <taxon>Posidoniimonas</taxon>
    </lineage>
</organism>
<dbReference type="OrthoDB" id="292654at2"/>
<accession>A0A5C5V7H2</accession>
<gene>
    <name evidence="3" type="ORF">KOR34_38660</name>
</gene>
<evidence type="ECO:0000313" key="4">
    <source>
        <dbReference type="Proteomes" id="UP000316714"/>
    </source>
</evidence>
<sequence>MPDASPFDDDAPEAPPPAKRERRPWWRWNIITLFVVLFVLAWVRELGGLSMNATWLMVFSVFFCWWVGPVFLVERPPLGYTPPPGFRSEVTPVMSEPHNEFQAAARRPGPPPRDYGTRLMLTGLRRFALALMLVGVVCAMGVVVAIFAQLAQGGMRMYGGGFAGFWFGTLSAMSTPALITLNAGVLYTLTLIADRLGERRDEH</sequence>
<feature type="region of interest" description="Disordered" evidence="1">
    <location>
        <begin position="1"/>
        <end position="20"/>
    </location>
</feature>
<keyword evidence="2" id="KW-1133">Transmembrane helix</keyword>
<evidence type="ECO:0000256" key="2">
    <source>
        <dbReference type="SAM" id="Phobius"/>
    </source>
</evidence>
<keyword evidence="2" id="KW-0812">Transmembrane</keyword>
<proteinExistence type="predicted"/>
<name>A0A5C5V7H2_9BACT</name>
<dbReference type="EMBL" id="SIHJ01000002">
    <property type="protein sequence ID" value="TWT34030.1"/>
    <property type="molecule type" value="Genomic_DNA"/>
</dbReference>
<dbReference type="AlphaFoldDB" id="A0A5C5V7H2"/>
<dbReference type="Proteomes" id="UP000316714">
    <property type="component" value="Unassembled WGS sequence"/>
</dbReference>
<keyword evidence="2" id="KW-0472">Membrane</keyword>
<evidence type="ECO:0000256" key="1">
    <source>
        <dbReference type="SAM" id="MobiDB-lite"/>
    </source>
</evidence>
<keyword evidence="4" id="KW-1185">Reference proteome</keyword>
<reference evidence="3 4" key="1">
    <citation type="submission" date="2019-02" db="EMBL/GenBank/DDBJ databases">
        <title>Deep-cultivation of Planctomycetes and their phenomic and genomic characterization uncovers novel biology.</title>
        <authorList>
            <person name="Wiegand S."/>
            <person name="Jogler M."/>
            <person name="Boedeker C."/>
            <person name="Pinto D."/>
            <person name="Vollmers J."/>
            <person name="Rivas-Marin E."/>
            <person name="Kohn T."/>
            <person name="Peeters S.H."/>
            <person name="Heuer A."/>
            <person name="Rast P."/>
            <person name="Oberbeckmann S."/>
            <person name="Bunk B."/>
            <person name="Jeske O."/>
            <person name="Meyerdierks A."/>
            <person name="Storesund J.E."/>
            <person name="Kallscheuer N."/>
            <person name="Luecker S."/>
            <person name="Lage O.M."/>
            <person name="Pohl T."/>
            <person name="Merkel B.J."/>
            <person name="Hornburger P."/>
            <person name="Mueller R.-W."/>
            <person name="Bruemmer F."/>
            <person name="Labrenz M."/>
            <person name="Spormann A.M."/>
            <person name="Op Den Camp H."/>
            <person name="Overmann J."/>
            <person name="Amann R."/>
            <person name="Jetten M.S.M."/>
            <person name="Mascher T."/>
            <person name="Medema M.H."/>
            <person name="Devos D.P."/>
            <person name="Kaster A.-K."/>
            <person name="Ovreas L."/>
            <person name="Rohde M."/>
            <person name="Galperin M.Y."/>
            <person name="Jogler C."/>
        </authorList>
    </citation>
    <scope>NUCLEOTIDE SEQUENCE [LARGE SCALE GENOMIC DNA]</scope>
    <source>
        <strain evidence="3 4">KOR34</strain>
    </source>
</reference>